<keyword evidence="1" id="KW-0812">Transmembrane</keyword>
<proteinExistence type="predicted"/>
<dbReference type="Proteomes" id="UP000831460">
    <property type="component" value="Chromosome"/>
</dbReference>
<keyword evidence="1" id="KW-1133">Transmembrane helix</keyword>
<name>A0ABY4BR79_9FLAO</name>
<protein>
    <recommendedName>
        <fullName evidence="4">PH domain-containing protein</fullName>
    </recommendedName>
</protein>
<feature type="transmembrane region" description="Helical" evidence="1">
    <location>
        <begin position="60"/>
        <end position="80"/>
    </location>
</feature>
<keyword evidence="3" id="KW-1185">Reference proteome</keyword>
<evidence type="ECO:0000256" key="1">
    <source>
        <dbReference type="SAM" id="Phobius"/>
    </source>
</evidence>
<keyword evidence="1" id="KW-0472">Membrane</keyword>
<evidence type="ECO:0000313" key="3">
    <source>
        <dbReference type="Proteomes" id="UP000831460"/>
    </source>
</evidence>
<sequence>MTFNKTFLKERRFRLNRKFAVYRYLPEKKVFRKGNLYFWQLLFFLAVFIFLYWKLKSDEFSPTLLMILFVVSVFLIGFLVKFTLSQIFPEVVLDERGIKIRGVKKIRWEEISSLKIDTSFDLFADVKLKNSKQIRQRLENSKPEILQKYCRSFFKKYRN</sequence>
<dbReference type="RefSeq" id="WP_243550592.1">
    <property type="nucleotide sequence ID" value="NZ_CP094532.1"/>
</dbReference>
<accession>A0ABY4BR79</accession>
<reference evidence="2 3" key="1">
    <citation type="submission" date="2022-03" db="EMBL/GenBank/DDBJ databases">
        <title>Chryseobacterium sp. isolated from particulate matters in swine house.</title>
        <authorList>
            <person name="Won M."/>
            <person name="Kim S.-J."/>
            <person name="Kwon S.-W."/>
        </authorList>
    </citation>
    <scope>NUCLEOTIDE SEQUENCE [LARGE SCALE GENOMIC DNA]</scope>
    <source>
        <strain evidence="2 3">SC2-2</strain>
    </source>
</reference>
<gene>
    <name evidence="2" type="ORF">MTP09_03460</name>
</gene>
<organism evidence="2 3">
    <name type="scientific">Chryseobacterium suipulveris</name>
    <dbReference type="NCBI Taxonomy" id="2929800"/>
    <lineage>
        <taxon>Bacteria</taxon>
        <taxon>Pseudomonadati</taxon>
        <taxon>Bacteroidota</taxon>
        <taxon>Flavobacteriia</taxon>
        <taxon>Flavobacteriales</taxon>
        <taxon>Weeksellaceae</taxon>
        <taxon>Chryseobacterium group</taxon>
        <taxon>Chryseobacterium</taxon>
    </lineage>
</organism>
<dbReference type="EMBL" id="CP094532">
    <property type="protein sequence ID" value="UOE41708.1"/>
    <property type="molecule type" value="Genomic_DNA"/>
</dbReference>
<evidence type="ECO:0000313" key="2">
    <source>
        <dbReference type="EMBL" id="UOE41708.1"/>
    </source>
</evidence>
<feature type="transmembrane region" description="Helical" evidence="1">
    <location>
        <begin position="36"/>
        <end position="54"/>
    </location>
</feature>
<evidence type="ECO:0008006" key="4">
    <source>
        <dbReference type="Google" id="ProtNLM"/>
    </source>
</evidence>